<feature type="domain" description="SMP" evidence="4">
    <location>
        <begin position="10"/>
        <end position="67"/>
    </location>
</feature>
<proteinExistence type="inferred from homology"/>
<evidence type="ECO:0000259" key="4">
    <source>
        <dbReference type="Pfam" id="PF04927"/>
    </source>
</evidence>
<dbReference type="AlphaFoldDB" id="A0A176W6I1"/>
<evidence type="ECO:0000256" key="1">
    <source>
        <dbReference type="ARBA" id="ARBA00010733"/>
    </source>
</evidence>
<dbReference type="EMBL" id="AP019872">
    <property type="protein sequence ID" value="BBN16476.1"/>
    <property type="molecule type" value="Genomic_DNA"/>
</dbReference>
<dbReference type="PANTHER" id="PTHR31174">
    <property type="entry name" value="SEED MATURATION FAMILY PROTEIN"/>
    <property type="match status" value="1"/>
</dbReference>
<feature type="domain" description="SMP" evidence="4">
    <location>
        <begin position="126"/>
        <end position="183"/>
    </location>
</feature>
<sequence length="347" mass="36030">MSLDQQQRPVTYGDVFPESGRQGEPVASQPVTLEDAALMQSAESLAFGRTQKAGAASAMQAAASRNVDRGLVDRNAHSLLSEYGMSVTQTSIPGVTMDISYVAGSPVQGSTIPTPTDPGIINIDAVTIGEALEAAAVGAGDKVIDESDARAILSAEARATGVSKPVRGGVGSVAQSAAELNHRVVNASEQTTLADVLMDATVALPADKVVTHADAEKVIQAEMRCKPHSEGLAAGGVAAAIAAAADLNERHGLIPPALEHINHKAPEPLGNVEEVGKFYPVDNLSAPSPSELTREQSADDGETSLLNSSGSSDQLAEDRPKRNYHEQLEGLDVPRSPTPDHDRVSAD</sequence>
<reference evidence="5" key="2">
    <citation type="journal article" date="2019" name="Curr. Biol.">
        <title>Chromatin organization in early land plants reveals an ancestral association between H3K27me3, transposons, and constitutive heterochromatin.</title>
        <authorList>
            <person name="Montgomery S.A."/>
            <person name="Tanizawa Y."/>
            <person name="Galik B."/>
            <person name="Wang N."/>
            <person name="Ito T."/>
            <person name="Mochizuki T."/>
            <person name="Akimcheva S."/>
            <person name="Bowman J."/>
            <person name="Cognat V."/>
            <person name="Drouard L."/>
            <person name="Ekker H."/>
            <person name="Houng S."/>
            <person name="Kohchi T."/>
            <person name="Lin S."/>
            <person name="Liu L.D."/>
            <person name="Nakamura Y."/>
            <person name="Valeeva L.R."/>
            <person name="Shakirov E.V."/>
            <person name="Shippen D.E."/>
            <person name="Wei W."/>
            <person name="Yagura M."/>
            <person name="Yamaoka S."/>
            <person name="Yamato K.T."/>
            <person name="Liu C."/>
            <person name="Berger F."/>
        </authorList>
    </citation>
    <scope>NUCLEOTIDE SEQUENCE [LARGE SCALE GENOMIC DNA]</scope>
    <source>
        <strain evidence="5">Tak-1</strain>
    </source>
</reference>
<evidence type="ECO:0000313" key="8">
    <source>
        <dbReference type="Proteomes" id="UP001162541"/>
    </source>
</evidence>
<comment type="similarity">
    <text evidence="1">Belongs to the LEA type SMP family.</text>
</comment>
<feature type="domain" description="SMP" evidence="4">
    <location>
        <begin position="191"/>
        <end position="250"/>
    </location>
</feature>
<keyword evidence="2" id="KW-0677">Repeat</keyword>
<keyword evidence="7" id="KW-1185">Reference proteome</keyword>
<dbReference type="InterPro" id="IPR042971">
    <property type="entry name" value="LEA_SMP"/>
</dbReference>
<evidence type="ECO:0000256" key="3">
    <source>
        <dbReference type="SAM" id="MobiDB-lite"/>
    </source>
</evidence>
<evidence type="ECO:0000313" key="7">
    <source>
        <dbReference type="Proteomes" id="UP000077202"/>
    </source>
</evidence>
<protein>
    <recommendedName>
        <fullName evidence="4">SMP domain-containing protein</fullName>
    </recommendedName>
</protein>
<dbReference type="Proteomes" id="UP001162541">
    <property type="component" value="Chromosome 7"/>
</dbReference>
<feature type="compositionally biased region" description="Basic and acidic residues" evidence="3">
    <location>
        <begin position="316"/>
        <end position="328"/>
    </location>
</feature>
<dbReference type="Proteomes" id="UP000077202">
    <property type="component" value="Unassembled WGS sequence"/>
</dbReference>
<accession>A0A176W6I1</accession>
<name>A0A176W6I1_MARPO</name>
<feature type="region of interest" description="Disordered" evidence="3">
    <location>
        <begin position="1"/>
        <end position="28"/>
    </location>
</feature>
<evidence type="ECO:0000256" key="2">
    <source>
        <dbReference type="ARBA" id="ARBA00022737"/>
    </source>
</evidence>
<evidence type="ECO:0000313" key="6">
    <source>
        <dbReference type="EMBL" id="OAE28072.1"/>
    </source>
</evidence>
<reference evidence="8" key="3">
    <citation type="journal article" date="2020" name="Curr. Biol.">
        <title>Chromatin organization in early land plants reveals an ancestral association between H3K27me3, transposons, and constitutive heterochromatin.</title>
        <authorList>
            <person name="Montgomery S.A."/>
            <person name="Tanizawa Y."/>
            <person name="Galik B."/>
            <person name="Wang N."/>
            <person name="Ito T."/>
            <person name="Mochizuki T."/>
            <person name="Akimcheva S."/>
            <person name="Bowman J.L."/>
            <person name="Cognat V."/>
            <person name="Marechal-Drouard L."/>
            <person name="Ekker H."/>
            <person name="Hong S.F."/>
            <person name="Kohchi T."/>
            <person name="Lin S.S."/>
            <person name="Liu L.D."/>
            <person name="Nakamura Y."/>
            <person name="Valeeva L.R."/>
            <person name="Shakirov E.V."/>
            <person name="Shippen D.E."/>
            <person name="Wei W.L."/>
            <person name="Yagura M."/>
            <person name="Yamaoka S."/>
            <person name="Yamato K.T."/>
            <person name="Liu C."/>
            <person name="Berger F."/>
        </authorList>
    </citation>
    <scope>NUCLEOTIDE SEQUENCE [LARGE SCALE GENOMIC DNA]</scope>
    <source>
        <strain evidence="8">Tak-1</strain>
    </source>
</reference>
<evidence type="ECO:0000313" key="5">
    <source>
        <dbReference type="EMBL" id="BBN16476.1"/>
    </source>
</evidence>
<gene>
    <name evidence="6" type="ORF">AXG93_4577s1030</name>
    <name evidence="5" type="ORF">Mp_7g06630</name>
</gene>
<feature type="compositionally biased region" description="Basic and acidic residues" evidence="3">
    <location>
        <begin position="338"/>
        <end position="347"/>
    </location>
</feature>
<feature type="region of interest" description="Disordered" evidence="3">
    <location>
        <begin position="280"/>
        <end position="347"/>
    </location>
</feature>
<reference evidence="6 7" key="1">
    <citation type="submission" date="2016-03" db="EMBL/GenBank/DDBJ databases">
        <title>Mechanisms controlling the formation of the plant cell surface in tip-growing cells are functionally conserved among land plants.</title>
        <authorList>
            <person name="Honkanen S."/>
            <person name="Jones V.A."/>
            <person name="Morieri G."/>
            <person name="Champion C."/>
            <person name="Hetherington A.J."/>
            <person name="Kelly S."/>
            <person name="Saint-Marcoux D."/>
            <person name="Proust H."/>
            <person name="Prescott H."/>
            <person name="Dolan L."/>
        </authorList>
    </citation>
    <scope>NUCLEOTIDE SEQUENCE [LARGE SCALE GENOMIC DNA]</scope>
    <source>
        <strain evidence="7">cv. Tak-1 and cv. Tak-2</strain>
        <tissue evidence="6">Whole gametophyte</tissue>
    </source>
</reference>
<dbReference type="EMBL" id="LVLJ01001770">
    <property type="protein sequence ID" value="OAE28072.1"/>
    <property type="molecule type" value="Genomic_DNA"/>
</dbReference>
<dbReference type="Pfam" id="PF04927">
    <property type="entry name" value="SMP"/>
    <property type="match status" value="3"/>
</dbReference>
<organism evidence="6 7">
    <name type="scientific">Marchantia polymorpha subsp. ruderalis</name>
    <dbReference type="NCBI Taxonomy" id="1480154"/>
    <lineage>
        <taxon>Eukaryota</taxon>
        <taxon>Viridiplantae</taxon>
        <taxon>Streptophyta</taxon>
        <taxon>Embryophyta</taxon>
        <taxon>Marchantiophyta</taxon>
        <taxon>Marchantiopsida</taxon>
        <taxon>Marchantiidae</taxon>
        <taxon>Marchantiales</taxon>
        <taxon>Marchantiaceae</taxon>
        <taxon>Marchantia</taxon>
    </lineage>
</organism>
<dbReference type="InterPro" id="IPR007011">
    <property type="entry name" value="LEA_SMP_dom"/>
</dbReference>
<dbReference type="PANTHER" id="PTHR31174:SF7">
    <property type="entry name" value="LATE EMBRYOGENESIS ABUNDANT PROTEIN 31-RELATED"/>
    <property type="match status" value="1"/>
</dbReference>
<feature type="compositionally biased region" description="Polar residues" evidence="3">
    <location>
        <begin position="304"/>
        <end position="314"/>
    </location>
</feature>